<keyword evidence="1" id="KW-0378">Hydrolase</keyword>
<accession>K1E3L9</accession>
<gene>
    <name evidence="1" type="ORF">B277_15384</name>
</gene>
<dbReference type="AlphaFoldDB" id="K1E3L9"/>
<comment type="caution">
    <text evidence="1">The sequence shown here is derived from an EMBL/GenBank/DDBJ whole genome shotgun (WGS) entry which is preliminary data.</text>
</comment>
<organism evidence="1 2">
    <name type="scientific">Janibacter hoylei PVAS-1</name>
    <dbReference type="NCBI Taxonomy" id="1210046"/>
    <lineage>
        <taxon>Bacteria</taxon>
        <taxon>Bacillati</taxon>
        <taxon>Actinomycetota</taxon>
        <taxon>Actinomycetes</taxon>
        <taxon>Micrococcales</taxon>
        <taxon>Intrasporangiaceae</taxon>
        <taxon>Janibacter</taxon>
    </lineage>
</organism>
<sequence>MLQTWTAAQRHRNVTTAMFVEHVESVTGQDHSDLFEQWLDAVELPPLPA</sequence>
<proteinExistence type="predicted"/>
<evidence type="ECO:0000313" key="1">
    <source>
        <dbReference type="EMBL" id="EKA59967.1"/>
    </source>
</evidence>
<dbReference type="GO" id="GO:0004177">
    <property type="term" value="F:aminopeptidase activity"/>
    <property type="evidence" value="ECO:0007669"/>
    <property type="project" value="UniProtKB-KW"/>
</dbReference>
<dbReference type="PATRIC" id="fig|1210046.3.peg.2954"/>
<evidence type="ECO:0000313" key="2">
    <source>
        <dbReference type="Proteomes" id="UP000004474"/>
    </source>
</evidence>
<keyword evidence="1" id="KW-0645">Protease</keyword>
<dbReference type="STRING" id="1210046.B277_15384"/>
<dbReference type="EMBL" id="ALWX01000088">
    <property type="protein sequence ID" value="EKA59967.1"/>
    <property type="molecule type" value="Genomic_DNA"/>
</dbReference>
<protein>
    <submittedName>
        <fullName evidence="1">Peptidase M1, membrane alanine aminopeptidase</fullName>
    </submittedName>
</protein>
<name>K1E3L9_9MICO</name>
<dbReference type="RefSeq" id="WP_007929684.1">
    <property type="nucleotide sequence ID" value="NZ_ALWX01000088.1"/>
</dbReference>
<keyword evidence="1" id="KW-0031">Aminopeptidase</keyword>
<dbReference type="Proteomes" id="UP000004474">
    <property type="component" value="Unassembled WGS sequence"/>
</dbReference>
<reference evidence="1 2" key="1">
    <citation type="journal article" date="2012" name="J. Bacteriol.">
        <title>Genome Sequence of Janibacter hoylei MTCC8307, Isolated from the Stratospheric Air.</title>
        <authorList>
            <person name="Pawar S.P."/>
            <person name="Dhotre D.P."/>
            <person name="Shetty S.A."/>
            <person name="Chowdhury S.P."/>
            <person name="Chaudhari B.L."/>
            <person name="Shouche Y.S."/>
        </authorList>
    </citation>
    <scope>NUCLEOTIDE SEQUENCE [LARGE SCALE GENOMIC DNA]</scope>
    <source>
        <strain evidence="1 2">PVAS-1</strain>
    </source>
</reference>